<gene>
    <name evidence="1" type="ORF">QEZ40_006971</name>
</gene>
<dbReference type="Proteomes" id="UP001223390">
    <property type="component" value="Unassembled WGS sequence"/>
</dbReference>
<evidence type="ECO:0000313" key="2">
    <source>
        <dbReference type="Proteomes" id="UP001223390"/>
    </source>
</evidence>
<evidence type="ECO:0000313" key="1">
    <source>
        <dbReference type="EMBL" id="MDK9495680.1"/>
    </source>
</evidence>
<accession>A0ABT7GQ01</accession>
<protein>
    <submittedName>
        <fullName evidence="1">Uncharacterized protein</fullName>
    </submittedName>
</protein>
<keyword evidence="2" id="KW-1185">Reference proteome</keyword>
<reference evidence="1 2" key="1">
    <citation type="submission" date="2023-05" db="EMBL/GenBank/DDBJ databases">
        <title>Sequencing and Assembly of Streptomyces sp. NP73.</title>
        <authorList>
            <person name="Konwar A.N."/>
            <person name="Saikia K."/>
            <person name="Thakur D."/>
        </authorList>
    </citation>
    <scope>NUCLEOTIDE SEQUENCE [LARGE SCALE GENOMIC DNA]</scope>
    <source>
        <strain evidence="1 2">NP73</strain>
    </source>
</reference>
<name>A0ABT7GQ01_9ACTN</name>
<organism evidence="1 2">
    <name type="scientific">Streptomyces katrae</name>
    <dbReference type="NCBI Taxonomy" id="68223"/>
    <lineage>
        <taxon>Bacteria</taxon>
        <taxon>Bacillati</taxon>
        <taxon>Actinomycetota</taxon>
        <taxon>Actinomycetes</taxon>
        <taxon>Kitasatosporales</taxon>
        <taxon>Streptomycetaceae</taxon>
        <taxon>Streptomyces</taxon>
    </lineage>
</organism>
<comment type="caution">
    <text evidence="1">The sequence shown here is derived from an EMBL/GenBank/DDBJ whole genome shotgun (WGS) entry which is preliminary data.</text>
</comment>
<dbReference type="RefSeq" id="WP_285341248.1">
    <property type="nucleotide sequence ID" value="NZ_JASITI010000008.1"/>
</dbReference>
<dbReference type="EMBL" id="JASITI010000008">
    <property type="protein sequence ID" value="MDK9495680.1"/>
    <property type="molecule type" value="Genomic_DNA"/>
</dbReference>
<proteinExistence type="predicted"/>
<sequence>MVRRLTRGAVMGAVTGIVAALAVLLLAAGGRAVVDWTTGRPHTDPGCQTVAFMSMTGVAPECR</sequence>